<organism evidence="2">
    <name type="scientific">marine metagenome</name>
    <dbReference type="NCBI Taxonomy" id="408172"/>
    <lineage>
        <taxon>unclassified sequences</taxon>
        <taxon>metagenomes</taxon>
        <taxon>ecological metagenomes</taxon>
    </lineage>
</organism>
<proteinExistence type="predicted"/>
<name>A0A382FGY0_9ZZZZ</name>
<reference evidence="2" key="1">
    <citation type="submission" date="2018-05" db="EMBL/GenBank/DDBJ databases">
        <authorList>
            <person name="Lanie J.A."/>
            <person name="Ng W.-L."/>
            <person name="Kazmierczak K.M."/>
            <person name="Andrzejewski T.M."/>
            <person name="Davidsen T.M."/>
            <person name="Wayne K.J."/>
            <person name="Tettelin H."/>
            <person name="Glass J.I."/>
            <person name="Rusch D."/>
            <person name="Podicherti R."/>
            <person name="Tsui H.-C.T."/>
            <person name="Winkler M.E."/>
        </authorList>
    </citation>
    <scope>NUCLEOTIDE SEQUENCE</scope>
</reference>
<protein>
    <recommendedName>
        <fullName evidence="3">HIG1 domain-containing protein</fullName>
    </recommendedName>
</protein>
<keyword evidence="1" id="KW-1133">Transmembrane helix</keyword>
<feature type="non-terminal residue" evidence="2">
    <location>
        <position position="1"/>
    </location>
</feature>
<feature type="transmembrane region" description="Helical" evidence="1">
    <location>
        <begin position="51"/>
        <end position="69"/>
    </location>
</feature>
<evidence type="ECO:0000313" key="2">
    <source>
        <dbReference type="EMBL" id="SVB61377.1"/>
    </source>
</evidence>
<evidence type="ECO:0000256" key="1">
    <source>
        <dbReference type="SAM" id="Phobius"/>
    </source>
</evidence>
<accession>A0A382FGY0</accession>
<evidence type="ECO:0008006" key="3">
    <source>
        <dbReference type="Google" id="ProtNLM"/>
    </source>
</evidence>
<feature type="non-terminal residue" evidence="2">
    <location>
        <position position="70"/>
    </location>
</feature>
<keyword evidence="1" id="KW-0812">Transmembrane</keyword>
<sequence>VDSRSVIFIEVMAAIAVVGVLAFLIFLIGRAVSLSRGGSAGGTVGGVAGRWYQYLLAAILLLAAIILGVW</sequence>
<dbReference type="AlphaFoldDB" id="A0A382FGY0"/>
<dbReference type="EMBL" id="UINC01049508">
    <property type="protein sequence ID" value="SVB61377.1"/>
    <property type="molecule type" value="Genomic_DNA"/>
</dbReference>
<keyword evidence="1" id="KW-0472">Membrane</keyword>
<gene>
    <name evidence="2" type="ORF">METZ01_LOCUS214231</name>
</gene>
<feature type="transmembrane region" description="Helical" evidence="1">
    <location>
        <begin position="7"/>
        <end position="31"/>
    </location>
</feature>